<feature type="transmembrane region" description="Helical" evidence="1">
    <location>
        <begin position="62"/>
        <end position="82"/>
    </location>
</feature>
<dbReference type="EMBL" id="JAMZFT010000001">
    <property type="protein sequence ID" value="MCP1335698.1"/>
    <property type="molecule type" value="Genomic_DNA"/>
</dbReference>
<name>A0A9J6PHY8_9PROT</name>
<evidence type="ECO:0000313" key="3">
    <source>
        <dbReference type="Proteomes" id="UP001055804"/>
    </source>
</evidence>
<evidence type="ECO:0000256" key="1">
    <source>
        <dbReference type="SAM" id="Phobius"/>
    </source>
</evidence>
<keyword evidence="3" id="KW-1185">Reference proteome</keyword>
<gene>
    <name evidence="2" type="ORF">NJQ99_04685</name>
</gene>
<keyword evidence="1" id="KW-0812">Transmembrane</keyword>
<keyword evidence="1" id="KW-1133">Transmembrane helix</keyword>
<proteinExistence type="predicted"/>
<protein>
    <submittedName>
        <fullName evidence="2">Cytochrome c biogenesis protein ResB</fullName>
    </submittedName>
</protein>
<dbReference type="RefSeq" id="WP_269331633.1">
    <property type="nucleotide sequence ID" value="NZ_JAMZFT010000001.1"/>
</dbReference>
<comment type="caution">
    <text evidence="2">The sequence shown here is derived from an EMBL/GenBank/DDBJ whole genome shotgun (WGS) entry which is preliminary data.</text>
</comment>
<keyword evidence="1" id="KW-0472">Membrane</keyword>
<reference evidence="2" key="1">
    <citation type="submission" date="2022-06" db="EMBL/GenBank/DDBJ databases">
        <title>Isolation and Genomics of Futiania mangrovii gen. nov., sp. nov., a Rare and Metabolically-versatile member in the Class Alphaproteobacteria.</title>
        <authorList>
            <person name="Liu L."/>
            <person name="Huang W.-C."/>
            <person name="Pan J."/>
            <person name="Li J."/>
            <person name="Huang Y."/>
            <person name="Du H."/>
            <person name="Liu Y."/>
            <person name="Li M."/>
        </authorList>
    </citation>
    <scope>NUCLEOTIDE SEQUENCE</scope>
    <source>
        <strain evidence="2">FT118</strain>
    </source>
</reference>
<organism evidence="2 3">
    <name type="scientific">Futiania mangrovi</name>
    <dbReference type="NCBI Taxonomy" id="2959716"/>
    <lineage>
        <taxon>Bacteria</taxon>
        <taxon>Pseudomonadati</taxon>
        <taxon>Pseudomonadota</taxon>
        <taxon>Alphaproteobacteria</taxon>
        <taxon>Futianiales</taxon>
        <taxon>Futianiaceae</taxon>
        <taxon>Futiania</taxon>
    </lineage>
</organism>
<accession>A0A9J6PHY8</accession>
<feature type="transmembrane region" description="Helical" evidence="1">
    <location>
        <begin position="21"/>
        <end position="42"/>
    </location>
</feature>
<dbReference type="AlphaFoldDB" id="A0A9J6PHY8"/>
<dbReference type="Proteomes" id="UP001055804">
    <property type="component" value="Unassembled WGS sequence"/>
</dbReference>
<evidence type="ECO:0000313" key="2">
    <source>
        <dbReference type="EMBL" id="MCP1335698.1"/>
    </source>
</evidence>
<sequence length="115" mass="12472">MDAHARTLRALAFYDRAWPALQAAGIALLLALILAVLGVVLFGLMGLTMRVPGTWIGGTQGMVPVLLGLFIAVAVALGLVQWRHRRLFVRARCAEGLSRDEAAALWDARYEGTDE</sequence>